<dbReference type="SMART" id="SM00848">
    <property type="entry name" value="Inhibitor_I29"/>
    <property type="match status" value="1"/>
</dbReference>
<evidence type="ECO:0000313" key="3">
    <source>
        <dbReference type="Proteomes" id="UP001341281"/>
    </source>
</evidence>
<dbReference type="InterPro" id="IPR013201">
    <property type="entry name" value="Prot_inhib_I29"/>
</dbReference>
<organism evidence="2 3">
    <name type="scientific">Paspalum notatum var. saurae</name>
    <dbReference type="NCBI Taxonomy" id="547442"/>
    <lineage>
        <taxon>Eukaryota</taxon>
        <taxon>Viridiplantae</taxon>
        <taxon>Streptophyta</taxon>
        <taxon>Embryophyta</taxon>
        <taxon>Tracheophyta</taxon>
        <taxon>Spermatophyta</taxon>
        <taxon>Magnoliopsida</taxon>
        <taxon>Liliopsida</taxon>
        <taxon>Poales</taxon>
        <taxon>Poaceae</taxon>
        <taxon>PACMAD clade</taxon>
        <taxon>Panicoideae</taxon>
        <taxon>Andropogonodae</taxon>
        <taxon>Paspaleae</taxon>
        <taxon>Paspalinae</taxon>
        <taxon>Paspalum</taxon>
    </lineage>
</organism>
<gene>
    <name evidence="2" type="ORF">U9M48_010559</name>
</gene>
<dbReference type="Pfam" id="PF08246">
    <property type="entry name" value="Inhibitor_I29"/>
    <property type="match status" value="1"/>
</dbReference>
<name>A0AAQ3WGM1_PASNO</name>
<feature type="domain" description="Cathepsin propeptide inhibitor" evidence="1">
    <location>
        <begin position="109"/>
        <end position="166"/>
    </location>
</feature>
<dbReference type="SUPFAM" id="SSF54001">
    <property type="entry name" value="Cysteine proteinases"/>
    <property type="match status" value="1"/>
</dbReference>
<protein>
    <recommendedName>
        <fullName evidence="1">Cathepsin propeptide inhibitor domain-containing protein</fullName>
    </recommendedName>
</protein>
<proteinExistence type="predicted"/>
<reference evidence="2 3" key="1">
    <citation type="submission" date="2024-02" db="EMBL/GenBank/DDBJ databases">
        <title>High-quality chromosome-scale genome assembly of Pensacola bahiagrass (Paspalum notatum Flugge var. saurae).</title>
        <authorList>
            <person name="Vega J.M."/>
            <person name="Podio M."/>
            <person name="Orjuela J."/>
            <person name="Siena L.A."/>
            <person name="Pessino S.C."/>
            <person name="Combes M.C."/>
            <person name="Mariac C."/>
            <person name="Albertini E."/>
            <person name="Pupilli F."/>
            <person name="Ortiz J.P.A."/>
            <person name="Leblanc O."/>
        </authorList>
    </citation>
    <scope>NUCLEOTIDE SEQUENCE [LARGE SCALE GENOMIC DNA]</scope>
    <source>
        <strain evidence="2">R1</strain>
        <tissue evidence="2">Leaf</tissue>
    </source>
</reference>
<evidence type="ECO:0000259" key="1">
    <source>
        <dbReference type="SMART" id="SM00848"/>
    </source>
</evidence>
<dbReference type="AlphaFoldDB" id="A0AAQ3WGM1"/>
<dbReference type="Proteomes" id="UP001341281">
    <property type="component" value="Chromosome 02"/>
</dbReference>
<dbReference type="InterPro" id="IPR038765">
    <property type="entry name" value="Papain-like_cys_pep_sf"/>
</dbReference>
<accession>A0AAQ3WGM1</accession>
<dbReference type="EMBL" id="CP144746">
    <property type="protein sequence ID" value="WVZ60553.1"/>
    <property type="molecule type" value="Genomic_DNA"/>
</dbReference>
<sequence>MSDLDIGNGVLAVGGFAAFLYFKEDESALMPDRERNLPLHKDPAIRALFTDEHGNVNWMNYYDFFCFKKENPNLTNEEIRDMVELTTPKDNNNVKTLEDVNESLMMSRFEQWIKQYGRTYKSKEEKARRYEAFKANAIRVDQLNALSQNCTSFVLKEYADWTEEKRSNTCSHSHVDWETVFDMRARLSNMEGHDLMEVDGGERLWTEAMKQLYLKQKAKAAEHTFGAKDILCSCYVI</sequence>
<dbReference type="Gene3D" id="1.10.287.2250">
    <property type="match status" value="1"/>
</dbReference>
<evidence type="ECO:0000313" key="2">
    <source>
        <dbReference type="EMBL" id="WVZ60553.1"/>
    </source>
</evidence>
<keyword evidence="3" id="KW-1185">Reference proteome</keyword>